<dbReference type="eggNOG" id="ENOG50342JE">
    <property type="taxonomic scope" value="Bacteria"/>
</dbReference>
<dbReference type="STRING" id="105559.Nwat_2714"/>
<dbReference type="RefSeq" id="WP_013221546.1">
    <property type="nucleotide sequence ID" value="NC_014315.1"/>
</dbReference>
<evidence type="ECO:0000313" key="3">
    <source>
        <dbReference type="Proteomes" id="UP000000393"/>
    </source>
</evidence>
<evidence type="ECO:0000313" key="2">
    <source>
        <dbReference type="EMBL" id="ADJ29480.1"/>
    </source>
</evidence>
<dbReference type="AlphaFoldDB" id="D8KAQ3"/>
<dbReference type="EMBL" id="CP002086">
    <property type="protein sequence ID" value="ADJ29480.1"/>
    <property type="molecule type" value="Genomic_DNA"/>
</dbReference>
<name>D8KAQ3_NITWC</name>
<evidence type="ECO:0000256" key="1">
    <source>
        <dbReference type="SAM" id="Phobius"/>
    </source>
</evidence>
<dbReference type="HOGENOM" id="CLU_2396672_0_0_6"/>
<dbReference type="Proteomes" id="UP000000393">
    <property type="component" value="Chromosome"/>
</dbReference>
<dbReference type="OrthoDB" id="7068847at2"/>
<keyword evidence="1" id="KW-1133">Transmembrane helix</keyword>
<sequence>MNVWLILIGGSTLTGFLTATLLKKNWAIYVAGAVPWFALLAALLYTEYFTAYEGGGASMWLIAQLFGGTVGAVVGVVSYKLTTFLFKGNTNAL</sequence>
<proteinExistence type="predicted"/>
<organism evidence="2 3">
    <name type="scientific">Nitrosococcus watsoni (strain C-113)</name>
    <dbReference type="NCBI Taxonomy" id="105559"/>
    <lineage>
        <taxon>Bacteria</taxon>
        <taxon>Pseudomonadati</taxon>
        <taxon>Pseudomonadota</taxon>
        <taxon>Gammaproteobacteria</taxon>
        <taxon>Chromatiales</taxon>
        <taxon>Chromatiaceae</taxon>
        <taxon>Nitrosococcus</taxon>
    </lineage>
</organism>
<gene>
    <name evidence="2" type="ordered locus">Nwat_2714</name>
</gene>
<feature type="transmembrane region" description="Helical" evidence="1">
    <location>
        <begin position="58"/>
        <end position="79"/>
    </location>
</feature>
<keyword evidence="1" id="KW-0812">Transmembrane</keyword>
<accession>D8KAQ3</accession>
<dbReference type="KEGG" id="nwa:Nwat_2714"/>
<protein>
    <submittedName>
        <fullName evidence="2">Uncharacterized protein</fullName>
    </submittedName>
</protein>
<keyword evidence="1" id="KW-0472">Membrane</keyword>
<reference evidence="2 3" key="1">
    <citation type="submission" date="2010-06" db="EMBL/GenBank/DDBJ databases">
        <title>Complete sequence of chromosome of Nitrosococcus watsoni C-113.</title>
        <authorList>
            <consortium name="US DOE Joint Genome Institute"/>
            <person name="Lucas S."/>
            <person name="Copeland A."/>
            <person name="Lapidus A."/>
            <person name="Cheng J.-F."/>
            <person name="Bruce D."/>
            <person name="Goodwin L."/>
            <person name="Pitluck S."/>
            <person name="Malfatti S.A."/>
            <person name="Chain P.S.G."/>
            <person name="Land M."/>
            <person name="Hauser L."/>
            <person name="Kyrpides N."/>
            <person name="Ivanova N."/>
            <person name="Cambell M.A."/>
            <person name="Heidelberg J.F."/>
            <person name="Klotz M.G."/>
            <person name="Woyke T."/>
        </authorList>
    </citation>
    <scope>NUCLEOTIDE SEQUENCE [LARGE SCALE GENOMIC DNA]</scope>
    <source>
        <strain evidence="2 3">C-113</strain>
    </source>
</reference>
<keyword evidence="3" id="KW-1185">Reference proteome</keyword>
<feature type="transmembrane region" description="Helical" evidence="1">
    <location>
        <begin position="28"/>
        <end position="46"/>
    </location>
</feature>